<accession>A0A7Z0CLS4</accession>
<evidence type="ECO:0008006" key="4">
    <source>
        <dbReference type="Google" id="ProtNLM"/>
    </source>
</evidence>
<dbReference type="Proteomes" id="UP000562045">
    <property type="component" value="Unassembled WGS sequence"/>
</dbReference>
<evidence type="ECO:0000313" key="3">
    <source>
        <dbReference type="Proteomes" id="UP000562045"/>
    </source>
</evidence>
<dbReference type="InterPro" id="IPR019587">
    <property type="entry name" value="Polyketide_cyclase/dehydratase"/>
</dbReference>
<feature type="compositionally biased region" description="Basic and acidic residues" evidence="1">
    <location>
        <begin position="137"/>
        <end position="154"/>
    </location>
</feature>
<dbReference type="Gene3D" id="3.30.530.20">
    <property type="match status" value="1"/>
</dbReference>
<reference evidence="2 3" key="1">
    <citation type="submission" date="2020-07" db="EMBL/GenBank/DDBJ databases">
        <title>Sequencing the genomes of 1000 actinobacteria strains.</title>
        <authorList>
            <person name="Klenk H.-P."/>
        </authorList>
    </citation>
    <scope>NUCLEOTIDE SEQUENCE [LARGE SCALE GENOMIC DNA]</scope>
    <source>
        <strain evidence="2 3">DSM 15131</strain>
    </source>
</reference>
<feature type="region of interest" description="Disordered" evidence="1">
    <location>
        <begin position="133"/>
        <end position="162"/>
    </location>
</feature>
<protein>
    <recommendedName>
        <fullName evidence="4">SRPBCC domain-containing protein</fullName>
    </recommendedName>
</protein>
<sequence length="162" mass="17591">MNPSASIDIDAPLDQVWAIMLDTERYGEWNPFVERAETAQPAAVGNPIVLHVVWANGSRTRSPERITALEGPTTDASGTTTARMSYVYEGLPSRLGLVRGVRHQALTQRPGGPTSYETVEEFRGPLVRLAGPGRVADGFRRHAEGLKRRAEERSPGSSQPAG</sequence>
<gene>
    <name evidence="2" type="ORF">BJ993_002664</name>
</gene>
<name>A0A7Z0CLS4_9ACTN</name>
<dbReference type="EMBL" id="JACBZM010000001">
    <property type="protein sequence ID" value="NYI45584.1"/>
    <property type="molecule type" value="Genomic_DNA"/>
</dbReference>
<dbReference type="SUPFAM" id="SSF55961">
    <property type="entry name" value="Bet v1-like"/>
    <property type="match status" value="1"/>
</dbReference>
<dbReference type="CDD" id="cd07822">
    <property type="entry name" value="SRPBCC_4"/>
    <property type="match status" value="1"/>
</dbReference>
<dbReference type="RefSeq" id="WP_179649189.1">
    <property type="nucleotide sequence ID" value="NZ_JACBZM010000001.1"/>
</dbReference>
<comment type="caution">
    <text evidence="2">The sequence shown here is derived from an EMBL/GenBank/DDBJ whole genome shotgun (WGS) entry which is preliminary data.</text>
</comment>
<dbReference type="AlphaFoldDB" id="A0A7Z0CLS4"/>
<organism evidence="2 3">
    <name type="scientific">Nocardioides aromaticivorans</name>
    <dbReference type="NCBI Taxonomy" id="200618"/>
    <lineage>
        <taxon>Bacteria</taxon>
        <taxon>Bacillati</taxon>
        <taxon>Actinomycetota</taxon>
        <taxon>Actinomycetes</taxon>
        <taxon>Propionibacteriales</taxon>
        <taxon>Nocardioidaceae</taxon>
        <taxon>Nocardioides</taxon>
    </lineage>
</organism>
<proteinExistence type="predicted"/>
<dbReference type="Pfam" id="PF10604">
    <property type="entry name" value="Polyketide_cyc2"/>
    <property type="match status" value="1"/>
</dbReference>
<evidence type="ECO:0000256" key="1">
    <source>
        <dbReference type="SAM" id="MobiDB-lite"/>
    </source>
</evidence>
<evidence type="ECO:0000313" key="2">
    <source>
        <dbReference type="EMBL" id="NYI45584.1"/>
    </source>
</evidence>
<dbReference type="InterPro" id="IPR023393">
    <property type="entry name" value="START-like_dom_sf"/>
</dbReference>